<sequence length="136" mass="13975">MSANTYISSILSGTSCLPNVTKASSAWKPKAMQQAGSGLMPPLVPTDLNATLPEDLGGIRFPAPPVISSSPNFPTLPMLPEDNMLSLPSSLQSPSASQIPISPFLGTELPPSCGIKLSGSHPHLGILVPGEAAVHP</sequence>
<keyword evidence="2" id="KW-1185">Reference proteome</keyword>
<dbReference type="Proteomes" id="UP000054538">
    <property type="component" value="Unassembled WGS sequence"/>
</dbReference>
<dbReference type="InParanoid" id="A0A0D0BN58"/>
<dbReference type="HOGENOM" id="CLU_1876111_0_0_1"/>
<reference evidence="2" key="2">
    <citation type="submission" date="2015-01" db="EMBL/GenBank/DDBJ databases">
        <title>Evolutionary Origins and Diversification of the Mycorrhizal Mutualists.</title>
        <authorList>
            <consortium name="DOE Joint Genome Institute"/>
            <consortium name="Mycorrhizal Genomics Consortium"/>
            <person name="Kohler A."/>
            <person name="Kuo A."/>
            <person name="Nagy L.G."/>
            <person name="Floudas D."/>
            <person name="Copeland A."/>
            <person name="Barry K.W."/>
            <person name="Cichocki N."/>
            <person name="Veneault-Fourrey C."/>
            <person name="LaButti K."/>
            <person name="Lindquist E.A."/>
            <person name="Lipzen A."/>
            <person name="Lundell T."/>
            <person name="Morin E."/>
            <person name="Murat C."/>
            <person name="Riley R."/>
            <person name="Ohm R."/>
            <person name="Sun H."/>
            <person name="Tunlid A."/>
            <person name="Henrissat B."/>
            <person name="Grigoriev I.V."/>
            <person name="Hibbett D.S."/>
            <person name="Martin F."/>
        </authorList>
    </citation>
    <scope>NUCLEOTIDE SEQUENCE [LARGE SCALE GENOMIC DNA]</scope>
    <source>
        <strain evidence="2">Ve08.2h10</strain>
    </source>
</reference>
<dbReference type="EMBL" id="KN830225">
    <property type="protein sequence ID" value="KIK72987.1"/>
    <property type="molecule type" value="Genomic_DNA"/>
</dbReference>
<organism evidence="1 2">
    <name type="scientific">Paxillus rubicundulus Ve08.2h10</name>
    <dbReference type="NCBI Taxonomy" id="930991"/>
    <lineage>
        <taxon>Eukaryota</taxon>
        <taxon>Fungi</taxon>
        <taxon>Dikarya</taxon>
        <taxon>Basidiomycota</taxon>
        <taxon>Agaricomycotina</taxon>
        <taxon>Agaricomycetes</taxon>
        <taxon>Agaricomycetidae</taxon>
        <taxon>Boletales</taxon>
        <taxon>Paxilineae</taxon>
        <taxon>Paxillaceae</taxon>
        <taxon>Paxillus</taxon>
    </lineage>
</organism>
<reference evidence="1 2" key="1">
    <citation type="submission" date="2014-04" db="EMBL/GenBank/DDBJ databases">
        <authorList>
            <consortium name="DOE Joint Genome Institute"/>
            <person name="Kuo A."/>
            <person name="Kohler A."/>
            <person name="Jargeat P."/>
            <person name="Nagy L.G."/>
            <person name="Floudas D."/>
            <person name="Copeland A."/>
            <person name="Barry K.W."/>
            <person name="Cichocki N."/>
            <person name="Veneault-Fourrey C."/>
            <person name="LaButti K."/>
            <person name="Lindquist E.A."/>
            <person name="Lipzen A."/>
            <person name="Lundell T."/>
            <person name="Morin E."/>
            <person name="Murat C."/>
            <person name="Sun H."/>
            <person name="Tunlid A."/>
            <person name="Henrissat B."/>
            <person name="Grigoriev I.V."/>
            <person name="Hibbett D.S."/>
            <person name="Martin F."/>
            <person name="Nordberg H.P."/>
            <person name="Cantor M.N."/>
            <person name="Hua S.X."/>
        </authorList>
    </citation>
    <scope>NUCLEOTIDE SEQUENCE [LARGE SCALE GENOMIC DNA]</scope>
    <source>
        <strain evidence="1 2">Ve08.2h10</strain>
    </source>
</reference>
<gene>
    <name evidence="1" type="ORF">PAXRUDRAFT_21357</name>
</gene>
<evidence type="ECO:0000313" key="1">
    <source>
        <dbReference type="EMBL" id="KIK72987.1"/>
    </source>
</evidence>
<proteinExistence type="predicted"/>
<dbReference type="AlphaFoldDB" id="A0A0D0BN58"/>
<evidence type="ECO:0000313" key="2">
    <source>
        <dbReference type="Proteomes" id="UP000054538"/>
    </source>
</evidence>
<protein>
    <submittedName>
        <fullName evidence="1">Uncharacterized protein</fullName>
    </submittedName>
</protein>
<name>A0A0D0BN58_9AGAM</name>
<accession>A0A0D0BN58</accession>